<feature type="transmembrane region" description="Helical" evidence="1">
    <location>
        <begin position="2830"/>
        <end position="2850"/>
    </location>
</feature>
<name>A0A810Q7X2_9FIRM</name>
<dbReference type="InterPro" id="IPR041248">
    <property type="entry name" value="YDG"/>
</dbReference>
<evidence type="ECO:0000259" key="2">
    <source>
        <dbReference type="Pfam" id="PF18657"/>
    </source>
</evidence>
<feature type="domain" description="YDG" evidence="2">
    <location>
        <begin position="2364"/>
        <end position="2442"/>
    </location>
</feature>
<reference evidence="3" key="1">
    <citation type="submission" date="2020-09" db="EMBL/GenBank/DDBJ databases">
        <title>New species isolated from human feces.</title>
        <authorList>
            <person name="Kitahara M."/>
            <person name="Shigeno Y."/>
            <person name="Shime M."/>
            <person name="Matsumoto Y."/>
            <person name="Nakamura S."/>
            <person name="Motooka D."/>
            <person name="Fukuoka S."/>
            <person name="Nishikawa H."/>
            <person name="Benno Y."/>
        </authorList>
    </citation>
    <scope>NUCLEOTIDE SEQUENCE</scope>
    <source>
        <strain evidence="3">MM50</strain>
    </source>
</reference>
<keyword evidence="1" id="KW-1133">Transmembrane helix</keyword>
<dbReference type="Pfam" id="PF18657">
    <property type="entry name" value="YDG"/>
    <property type="match status" value="2"/>
</dbReference>
<keyword evidence="1" id="KW-0472">Membrane</keyword>
<dbReference type="RefSeq" id="WP_213540939.1">
    <property type="nucleotide sequence ID" value="NZ_AP023418.1"/>
</dbReference>
<keyword evidence="4" id="KW-1185">Reference proteome</keyword>
<feature type="domain" description="YDG" evidence="2">
    <location>
        <begin position="2273"/>
        <end position="2354"/>
    </location>
</feature>
<evidence type="ECO:0000313" key="3">
    <source>
        <dbReference type="EMBL" id="BCK82377.1"/>
    </source>
</evidence>
<evidence type="ECO:0000313" key="4">
    <source>
        <dbReference type="Proteomes" id="UP000681035"/>
    </source>
</evidence>
<dbReference type="Proteomes" id="UP000681035">
    <property type="component" value="Chromosome"/>
</dbReference>
<dbReference type="KEGG" id="vcop:MM50RIKEN_21400"/>
<proteinExistence type="predicted"/>
<protein>
    <recommendedName>
        <fullName evidence="2">YDG domain-containing protein</fullName>
    </recommendedName>
</protein>
<accession>A0A810Q7X2</accession>
<dbReference type="EMBL" id="AP023418">
    <property type="protein sequence ID" value="BCK82377.1"/>
    <property type="molecule type" value="Genomic_DNA"/>
</dbReference>
<sequence>MHLRSKTVQQLLSVILSVVMVLSMLPMEVLAQETPPVTTPMDLTAITEDTSGDGWSWTQSTKTLTLTGLTLTVSDDSTHALILPDGATIDLADGTTSTLTGGSRSTVYSSGEVKLRGSGSLTVYGRGWRSATLDMFIPGTLTVEYDDPDGGAVLKTDEGTEGAAICANVTLDNGILRATGPDFASADDGSSVGLRGRLTTHGSSVEAQLTARTGYASYGLYFDKQGSGRGDTWTMGLGKVTAAAGHALSRYSYGLYVDYSSVNALELDGTQLTAMGGESDQYGSQGVFAGEEVIVKNGAAVTATGGQVNSSYESVGFNAVSWLTVSGENSKVLGYGGTSVKGDSKGIRCDSRFTLTDGCVFGQGGVSCTSSRNVGVEFKRLIMESGKLEGISGSPDSSYQTWGGQFNAYGLYCTGTAKITGGELIGTANGTDRELDYSAYGFYGSDELTMSGGTLRATTGDTPNASSGTLAALSVVSNKSKTQLSGGTIYARAGVSNDDRSYGMRILGTGSTLTMTNTEDAAQPLSLYVTGRNMALYATALADGSLLPEITASSAYDAEADTLTDGYTFSNKQYRKDGTAALSLSAAACLHSASDDTGLCTKCGKRVYEAVLLTDGAVTQRYAAAGEAFTAAQTEEHQGCTLRLLTDLIDDGQPLVHDPVVTITGGRFTLDLHNHTIAGKTSDDKEGVVTVTGGQLRIENGTLENLCTGNGSKAQALTLLGTDTHVTLANVTAIGATPPNGDTSASVYAPDGARLTIESGEFTGRVAGTYASAPAETPHVSIAGGTFHNGLSYSIHETEANAATLLAILKEGYSLAHADGTPVDLGTEPSFSRFSGTYTLSGEVQVVAHTHNVRSGRPGYCGCGYACPHDGQIPDSYFTLPVCSLCGVSYGTPLKDLRTPTGKIIIDENNWWQDFLNTVTFGLFFPTGARFTIEAADDSVDHAGYDPELYPVTVEYLVTDQRYTSDKMGDLAHQFRPYPGKAVALPDDQTSIVYAKITDWAGNVTYLSTDDLTVDATAPEISSDVAENQIYCQDGLRIAFRDDHLKSVTLNGTEMTYAAEDGWYVLRLSAVSGSQEGQQTLTVTDEAGNGTTVHFQWYAGHGFDDTGLCSHCGLQAEARWNDAFFPHLEDALTSADADEDGARFTAVVMLTNASLPADAFSLDGIRAVLALEGHTLTLSAPMTLEQSSGNLTIRDSTSSGKITGQALTVKGGRLTVEAGCFENTLNLQAYNVTLFGGTFARITSEDAVYPRAALPFRTAYQQADGQLIRRSDITPTLENVAVVSCPHDEIDGITCRICGTKMVAKVAKDDTLRYFAVFEDAAQYAAALEGSAITLLRDALWGSMGLPTGTYTLDLNGKTLSGSNDLMIDASLTICDSQGGGKLWRDGTILVLGGHVAITGGQFNRVYLASDSADLSVTGGTFARIAYSGEDTSRTPLFFPAEGYTFQKADGSYANTGDVVMEENLRYLEDVTVTTPPFTITRYPVDTDLYPTTPVGYRPDFVTEVTFHIPESSPTIEFQWYQVGDPDRIKSYGSAVAWQNPFTIYTFIDGPAQYYGIFSYKGYSVRTDVLTVRELTCDHPGVDADNRCSQCRAEVAASVELNGSTGYYLSLSEALALARTDAYRGCTLTVLRSSTDPISVNSGSFTLTAAQGVMLGGKVTLAKDAAVTLSGGSYTSSASIFGSNRIEGGTFYGAVALQDGSSVSGGSFLGAVTISDTVTVTGGTFTGDVTINHGGKLVASAGTFGSVNVQSGGGGALTGGHFGEITQIDGSPCAALLAEGYAYSDGGIINGYVPIVGGVDVVPHAQHQYVWLNQKLLCGCGHVADEDADAPVITGITDGETYYDDVTFTVTDAHDFTVTVDGQPATAEGSLYTLPADNVSHEIVAVDVAGNRTTVTVSVYRTYTVTPPTGTGFTFTGETTVRHGQDYRFRVDIAPGYSKLPDYSLLVNGQTPGGMGDVDFDECLIPSVEGDLTITVTGVADITPPEAELTIAGNPFRQFLNTVTFGLFFKSTQTVTVTASDLGSGVDTAAWMLSDTVFASQDAITGSWTDLSLTDGSGSFSIQPGQKGYAYLRVTDRAGNITVLNSDGVVVYTDAQADTRQITYVKRSGQDVSFHVALNGNTVTGVQLADGTPLAGFTAAEDGTVTLPAATLQALAAGDYTLYVTYAPLDVAYNARYEASEAPAMTSVALSVQKAEGSVAILDDVSRDYNGQPVETPAITSLGTGALTVEYRAQGGEFTTQAPKAVGSYTVRVTAAADDDYASASAQRNFRITAKSVTIDGVTVEPSKTYDGTTDATIVTGGTLSANFDGNDLRIVTGSAAYDGKNVGTGKTVSFSGFSLEGDAAENYTLASQPAGTTADITVRPVTVEDLHIQDKLYDGTDRAEYDGEPTLGNAVSGDHVALVKGAPSFTSIRTAEDIAIRFTEFSLTGADAGNYALTQPTGITASILPYALTGGEYAVNSNDWINHDFVVTAAEGYLLSLTDTADGVWQQTLRAADETAEGRLTFYVKDLATGAISLQVTEQYRIDRTQPTGEIRVDERTAWQSFLSRITFDLFYREEQTVVITSADETSGVAATEYLLSAEDLDIPALEQETFLPYEKALALAPDGAYVVYARITDRAGNVTCLRSDGMVLDATAPAITGAENGGVYCAAVTLTITDAYPVTVTVNGTPVELTEGRLVLRPAEGTQLVTATDPAGNESRLEITVNDGHTWGDWSSNGDDTHTRTCTISGCGALETESCTGGEATCVDRAVCEVCGGAYGDVDAHRHADLRHVEAKAATTEAPGNIEYWYCAACGKYFADAQASRELRQADTVTEKLPAAPTGDEAPLTLWVIVLAACAGLALLLLVLRRRNSHRTA</sequence>
<organism evidence="3 4">
    <name type="scientific">Vescimonas coprocola</name>
    <dbReference type="NCBI Taxonomy" id="2714355"/>
    <lineage>
        <taxon>Bacteria</taxon>
        <taxon>Bacillati</taxon>
        <taxon>Bacillota</taxon>
        <taxon>Clostridia</taxon>
        <taxon>Eubacteriales</taxon>
        <taxon>Oscillospiraceae</taxon>
        <taxon>Vescimonas</taxon>
    </lineage>
</organism>
<keyword evidence="1" id="KW-0812">Transmembrane</keyword>
<evidence type="ECO:0000256" key="1">
    <source>
        <dbReference type="SAM" id="Phobius"/>
    </source>
</evidence>
<gene>
    <name evidence="3" type="ORF">MM50RIKEN_21400</name>
</gene>